<gene>
    <name evidence="2" type="ORF">PHPALM_37873</name>
</gene>
<reference evidence="2 3" key="1">
    <citation type="journal article" date="2017" name="Genome Biol. Evol.">
        <title>Phytophthora megakarya and P. palmivora, closely related causal agents of cacao black pod rot, underwent increases in genome sizes and gene numbers by different mechanisms.</title>
        <authorList>
            <person name="Ali S.S."/>
            <person name="Shao J."/>
            <person name="Lary D.J."/>
            <person name="Kronmiller B."/>
            <person name="Shen D."/>
            <person name="Strem M.D."/>
            <person name="Amoako-Attah I."/>
            <person name="Akrofi A.Y."/>
            <person name="Begoude B.A."/>
            <person name="Ten Hoopen G.M."/>
            <person name="Coulibaly K."/>
            <person name="Kebe B.I."/>
            <person name="Melnick R.L."/>
            <person name="Guiltinan M.J."/>
            <person name="Tyler B.M."/>
            <person name="Meinhardt L.W."/>
            <person name="Bailey B.A."/>
        </authorList>
    </citation>
    <scope>NUCLEOTIDE SEQUENCE [LARGE SCALE GENOMIC DNA]</scope>
    <source>
        <strain evidence="3">sbr112.9</strain>
    </source>
</reference>
<name>A0A2P4WWB2_9STRA</name>
<evidence type="ECO:0000313" key="2">
    <source>
        <dbReference type="EMBL" id="POM57593.1"/>
    </source>
</evidence>
<feature type="compositionally biased region" description="Basic residues" evidence="1">
    <location>
        <begin position="1"/>
        <end position="11"/>
    </location>
</feature>
<dbReference type="AlphaFoldDB" id="A0A2P4WWB2"/>
<organism evidence="2 3">
    <name type="scientific">Phytophthora palmivora</name>
    <dbReference type="NCBI Taxonomy" id="4796"/>
    <lineage>
        <taxon>Eukaryota</taxon>
        <taxon>Sar</taxon>
        <taxon>Stramenopiles</taxon>
        <taxon>Oomycota</taxon>
        <taxon>Peronosporomycetes</taxon>
        <taxon>Peronosporales</taxon>
        <taxon>Peronosporaceae</taxon>
        <taxon>Phytophthora</taxon>
    </lineage>
</organism>
<proteinExistence type="predicted"/>
<dbReference type="OrthoDB" id="115895at2759"/>
<evidence type="ECO:0000313" key="3">
    <source>
        <dbReference type="Proteomes" id="UP000237271"/>
    </source>
</evidence>
<dbReference type="Proteomes" id="UP000237271">
    <property type="component" value="Unassembled WGS sequence"/>
</dbReference>
<accession>A0A2P4WWB2</accession>
<comment type="caution">
    <text evidence="2">The sequence shown here is derived from an EMBL/GenBank/DDBJ whole genome shotgun (WGS) entry which is preliminary data.</text>
</comment>
<keyword evidence="3" id="KW-1185">Reference proteome</keyword>
<feature type="compositionally biased region" description="Basic and acidic residues" evidence="1">
    <location>
        <begin position="22"/>
        <end position="47"/>
    </location>
</feature>
<feature type="region of interest" description="Disordered" evidence="1">
    <location>
        <begin position="1"/>
        <end position="98"/>
    </location>
</feature>
<dbReference type="EMBL" id="NCKW01020627">
    <property type="protein sequence ID" value="POM57593.1"/>
    <property type="molecule type" value="Genomic_DNA"/>
</dbReference>
<feature type="compositionally biased region" description="Low complexity" evidence="1">
    <location>
        <begin position="67"/>
        <end position="76"/>
    </location>
</feature>
<evidence type="ECO:0000256" key="1">
    <source>
        <dbReference type="SAM" id="MobiDB-lite"/>
    </source>
</evidence>
<sequence length="209" mass="23207">MPRMDTRKKKRSELGETGGPVGDERNEASDEVTHAAHPEKSNGERHRCSAPKSVCEEDGVRNGRGWTTGTPSTRVGTGTGTGTGTRTGTGTGQKRASASQVLPSKVSTLITLERRGGLLCNTYDLVTKLKINEDVALKNLNKWDDDLMQKLRENPSWNRKIQSWKENDLNPIDVATILNGYPSLSRRHSTEWNAWKIYAAQYLRLSQSL</sequence>
<protein>
    <submittedName>
        <fullName evidence="2">Uncharacterized protein</fullName>
    </submittedName>
</protein>
<feature type="compositionally biased region" description="Gly residues" evidence="1">
    <location>
        <begin position="77"/>
        <end position="91"/>
    </location>
</feature>